<feature type="region of interest" description="Disordered" evidence="1">
    <location>
        <begin position="282"/>
        <end position="303"/>
    </location>
</feature>
<dbReference type="Proteomes" id="UP001500984">
    <property type="component" value="Unassembled WGS sequence"/>
</dbReference>
<dbReference type="InterPro" id="IPR050570">
    <property type="entry name" value="Cell_wall_metabolism_enzyme"/>
</dbReference>
<sequence length="303" mass="32346">MIGAYRIRALAYAVAVVVLVAVGLSTSAPLDERVHRVLAPLAFVALALFILSVVLMFLGPRVLPAHEVRVVSSPVRGRWLGMNSPATKVPSHGVRMYGQAYAIDLVHEPEAGPSAGAEAVGGPETAAGVRPVFGSGPAMRRPQEYPAFGQPVRSMIGGTVVRASGWRRDHRARSNGFGLVYLMVEGMVRELGGPGFILGNHVIIRGDDGEFAVLAHLQQHSLNVRRGDVVRAGQQVGRCGNSGNSSEPHVHAQLMDRPSPLTAQGLPLAFRAIVLDDEAQEQDGLPQNDQHMTASHLDRELPG</sequence>
<name>A0ABP5HV03_9MICO</name>
<keyword evidence="2" id="KW-0472">Membrane</keyword>
<comment type="caution">
    <text evidence="4">The sequence shown here is derived from an EMBL/GenBank/DDBJ whole genome shotgun (WGS) entry which is preliminary data.</text>
</comment>
<proteinExistence type="predicted"/>
<dbReference type="Gene3D" id="2.70.70.10">
    <property type="entry name" value="Glucose Permease (Domain IIA)"/>
    <property type="match status" value="1"/>
</dbReference>
<evidence type="ECO:0000313" key="5">
    <source>
        <dbReference type="Proteomes" id="UP001500984"/>
    </source>
</evidence>
<dbReference type="CDD" id="cd12797">
    <property type="entry name" value="M23_peptidase"/>
    <property type="match status" value="1"/>
</dbReference>
<dbReference type="PANTHER" id="PTHR21666:SF270">
    <property type="entry name" value="MUREIN HYDROLASE ACTIVATOR ENVC"/>
    <property type="match status" value="1"/>
</dbReference>
<reference evidence="5" key="1">
    <citation type="journal article" date="2019" name="Int. J. Syst. Evol. Microbiol.">
        <title>The Global Catalogue of Microorganisms (GCM) 10K type strain sequencing project: providing services to taxonomists for standard genome sequencing and annotation.</title>
        <authorList>
            <consortium name="The Broad Institute Genomics Platform"/>
            <consortium name="The Broad Institute Genome Sequencing Center for Infectious Disease"/>
            <person name="Wu L."/>
            <person name="Ma J."/>
        </authorList>
    </citation>
    <scope>NUCLEOTIDE SEQUENCE [LARGE SCALE GENOMIC DNA]</scope>
    <source>
        <strain evidence="5">JCM 15900</strain>
    </source>
</reference>
<dbReference type="PANTHER" id="PTHR21666">
    <property type="entry name" value="PEPTIDASE-RELATED"/>
    <property type="match status" value="1"/>
</dbReference>
<keyword evidence="2" id="KW-0812">Transmembrane</keyword>
<evidence type="ECO:0000259" key="3">
    <source>
        <dbReference type="Pfam" id="PF01551"/>
    </source>
</evidence>
<evidence type="ECO:0000256" key="2">
    <source>
        <dbReference type="SAM" id="Phobius"/>
    </source>
</evidence>
<gene>
    <name evidence="4" type="ORF">GCM10009823_01930</name>
</gene>
<protein>
    <recommendedName>
        <fullName evidence="3">M23ase beta-sheet core domain-containing protein</fullName>
    </recommendedName>
</protein>
<evidence type="ECO:0000256" key="1">
    <source>
        <dbReference type="SAM" id="MobiDB-lite"/>
    </source>
</evidence>
<dbReference type="InterPro" id="IPR016047">
    <property type="entry name" value="M23ase_b-sheet_dom"/>
</dbReference>
<keyword evidence="5" id="KW-1185">Reference proteome</keyword>
<feature type="domain" description="M23ase beta-sheet core" evidence="3">
    <location>
        <begin position="183"/>
        <end position="257"/>
    </location>
</feature>
<keyword evidence="2" id="KW-1133">Transmembrane helix</keyword>
<organism evidence="4 5">
    <name type="scientific">Brevibacterium salitolerans</name>
    <dbReference type="NCBI Taxonomy" id="1403566"/>
    <lineage>
        <taxon>Bacteria</taxon>
        <taxon>Bacillati</taxon>
        <taxon>Actinomycetota</taxon>
        <taxon>Actinomycetes</taxon>
        <taxon>Micrococcales</taxon>
        <taxon>Brevibacteriaceae</taxon>
        <taxon>Brevibacterium</taxon>
    </lineage>
</organism>
<dbReference type="EMBL" id="BAAAPZ010000002">
    <property type="protein sequence ID" value="GAA2087519.1"/>
    <property type="molecule type" value="Genomic_DNA"/>
</dbReference>
<dbReference type="Pfam" id="PF01551">
    <property type="entry name" value="Peptidase_M23"/>
    <property type="match status" value="1"/>
</dbReference>
<feature type="transmembrane region" description="Helical" evidence="2">
    <location>
        <begin position="37"/>
        <end position="59"/>
    </location>
</feature>
<evidence type="ECO:0000313" key="4">
    <source>
        <dbReference type="EMBL" id="GAA2087519.1"/>
    </source>
</evidence>
<dbReference type="InterPro" id="IPR011055">
    <property type="entry name" value="Dup_hybrid_motif"/>
</dbReference>
<dbReference type="SUPFAM" id="SSF51261">
    <property type="entry name" value="Duplicated hybrid motif"/>
    <property type="match status" value="1"/>
</dbReference>
<accession>A0ABP5HV03</accession>